<protein>
    <submittedName>
        <fullName evidence="1">Uncharacterized protein</fullName>
    </submittedName>
</protein>
<gene>
    <name evidence="1" type="ORF">TIFTF001_024215</name>
</gene>
<reference evidence="1" key="1">
    <citation type="submission" date="2023-07" db="EMBL/GenBank/DDBJ databases">
        <title>draft genome sequence of fig (Ficus carica).</title>
        <authorList>
            <person name="Takahashi T."/>
            <person name="Nishimura K."/>
        </authorList>
    </citation>
    <scope>NUCLEOTIDE SEQUENCE</scope>
</reference>
<sequence length="57" mass="6322">MWLVADPFEVRLKGLSVSVYLAAAHNLPSPSDKRSREACGGLPKFAWLLSLLSNRRP</sequence>
<dbReference type="AlphaFoldDB" id="A0AA88AKZ4"/>
<evidence type="ECO:0000313" key="2">
    <source>
        <dbReference type="Proteomes" id="UP001187192"/>
    </source>
</evidence>
<comment type="caution">
    <text evidence="1">The sequence shown here is derived from an EMBL/GenBank/DDBJ whole genome shotgun (WGS) entry which is preliminary data.</text>
</comment>
<dbReference type="Gramene" id="FCD_00025547-RA">
    <property type="protein sequence ID" value="FCD_00025547-RA:cds"/>
    <property type="gene ID" value="FCD_00025547"/>
</dbReference>
<keyword evidence="2" id="KW-1185">Reference proteome</keyword>
<accession>A0AA88AKZ4</accession>
<organism evidence="1 2">
    <name type="scientific">Ficus carica</name>
    <name type="common">Common fig</name>
    <dbReference type="NCBI Taxonomy" id="3494"/>
    <lineage>
        <taxon>Eukaryota</taxon>
        <taxon>Viridiplantae</taxon>
        <taxon>Streptophyta</taxon>
        <taxon>Embryophyta</taxon>
        <taxon>Tracheophyta</taxon>
        <taxon>Spermatophyta</taxon>
        <taxon>Magnoliopsida</taxon>
        <taxon>eudicotyledons</taxon>
        <taxon>Gunneridae</taxon>
        <taxon>Pentapetalae</taxon>
        <taxon>rosids</taxon>
        <taxon>fabids</taxon>
        <taxon>Rosales</taxon>
        <taxon>Moraceae</taxon>
        <taxon>Ficeae</taxon>
        <taxon>Ficus</taxon>
    </lineage>
</organism>
<evidence type="ECO:0000313" key="1">
    <source>
        <dbReference type="EMBL" id="GMN55097.1"/>
    </source>
</evidence>
<proteinExistence type="predicted"/>
<name>A0AA88AKZ4_FICCA</name>
<dbReference type="Proteomes" id="UP001187192">
    <property type="component" value="Unassembled WGS sequence"/>
</dbReference>
<dbReference type="EMBL" id="BTGU01000055">
    <property type="protein sequence ID" value="GMN55097.1"/>
    <property type="molecule type" value="Genomic_DNA"/>
</dbReference>